<dbReference type="PROSITE" id="PS00598">
    <property type="entry name" value="CHROMO_1"/>
    <property type="match status" value="1"/>
</dbReference>
<dbReference type="PROSITE" id="PS50893">
    <property type="entry name" value="ABC_TRANSPORTER_2"/>
    <property type="match status" value="2"/>
</dbReference>
<proteinExistence type="inferred from homology"/>
<organism evidence="10 11">
    <name type="scientific">Gonapodya prolifera (strain JEL478)</name>
    <name type="common">Monoblepharis prolifera</name>
    <dbReference type="NCBI Taxonomy" id="1344416"/>
    <lineage>
        <taxon>Eukaryota</taxon>
        <taxon>Fungi</taxon>
        <taxon>Fungi incertae sedis</taxon>
        <taxon>Chytridiomycota</taxon>
        <taxon>Chytridiomycota incertae sedis</taxon>
        <taxon>Monoblepharidomycetes</taxon>
        <taxon>Monoblepharidales</taxon>
        <taxon>Gonapodyaceae</taxon>
        <taxon>Gonapodya</taxon>
    </lineage>
</organism>
<dbReference type="Gene3D" id="3.40.50.300">
    <property type="entry name" value="P-loop containing nucleotide triphosphate hydrolases"/>
    <property type="match status" value="2"/>
</dbReference>
<dbReference type="InterPro" id="IPR017871">
    <property type="entry name" value="ABC_transporter-like_CS"/>
</dbReference>
<feature type="domain" description="ABC transporter" evidence="9">
    <location>
        <begin position="701"/>
        <end position="1017"/>
    </location>
</feature>
<dbReference type="GO" id="GO:0005524">
    <property type="term" value="F:ATP binding"/>
    <property type="evidence" value="ECO:0007669"/>
    <property type="project" value="UniProtKB-KW"/>
</dbReference>
<dbReference type="FunFam" id="2.40.50.990:FF:000002">
    <property type="entry name" value="mRNA export factor elf1"/>
    <property type="match status" value="1"/>
</dbReference>
<gene>
    <name evidence="10" type="ORF">M427DRAFT_36950</name>
</gene>
<dbReference type="InterPro" id="IPR000953">
    <property type="entry name" value="Chromo/chromo_shadow_dom"/>
</dbReference>
<reference evidence="10 11" key="1">
    <citation type="journal article" date="2015" name="Genome Biol. Evol.">
        <title>Phylogenomic analyses indicate that early fungi evolved digesting cell walls of algal ancestors of land plants.</title>
        <authorList>
            <person name="Chang Y."/>
            <person name="Wang S."/>
            <person name="Sekimoto S."/>
            <person name="Aerts A.L."/>
            <person name="Choi C."/>
            <person name="Clum A."/>
            <person name="LaButti K.M."/>
            <person name="Lindquist E.A."/>
            <person name="Yee Ngan C."/>
            <person name="Ohm R.A."/>
            <person name="Salamov A.A."/>
            <person name="Grigoriev I.V."/>
            <person name="Spatafora J.W."/>
            <person name="Berbee M.L."/>
        </authorList>
    </citation>
    <scope>NUCLEOTIDE SEQUENCE [LARGE SCALE GENOMIC DNA]</scope>
    <source>
        <strain evidence="10 11">JEL478</strain>
    </source>
</reference>
<evidence type="ECO:0000256" key="7">
    <source>
        <dbReference type="SAM" id="MobiDB-lite"/>
    </source>
</evidence>
<dbReference type="PROSITE" id="PS50013">
    <property type="entry name" value="CHROMO_2"/>
    <property type="match status" value="1"/>
</dbReference>
<dbReference type="InterPro" id="IPR003593">
    <property type="entry name" value="AAA+_ATPase"/>
</dbReference>
<feature type="domain" description="ABC transporter" evidence="9">
    <location>
        <begin position="460"/>
        <end position="673"/>
    </location>
</feature>
<dbReference type="InterPro" id="IPR023780">
    <property type="entry name" value="Chromo_domain"/>
</dbReference>
<evidence type="ECO:0000313" key="10">
    <source>
        <dbReference type="EMBL" id="KXS10571.1"/>
    </source>
</evidence>
<dbReference type="PANTHER" id="PTHR19211">
    <property type="entry name" value="ATP-BINDING TRANSPORT PROTEIN-RELATED"/>
    <property type="match status" value="1"/>
</dbReference>
<dbReference type="SMART" id="SM00382">
    <property type="entry name" value="AAA"/>
    <property type="match status" value="2"/>
</dbReference>
<dbReference type="AlphaFoldDB" id="A0A139A1F6"/>
<evidence type="ECO:0000256" key="5">
    <source>
        <dbReference type="ARBA" id="ARBA00022741"/>
    </source>
</evidence>
<dbReference type="InterPro" id="IPR015688">
    <property type="entry name" value="eEF3_ABC2_chromodomain-like"/>
</dbReference>
<dbReference type="InterPro" id="IPR023779">
    <property type="entry name" value="Chromodomain_CS"/>
</dbReference>
<evidence type="ECO:0000256" key="6">
    <source>
        <dbReference type="ARBA" id="ARBA00022840"/>
    </source>
</evidence>
<dbReference type="Pfam" id="PF00385">
    <property type="entry name" value="Chromo"/>
    <property type="match status" value="1"/>
</dbReference>
<comment type="subcellular location">
    <subcellularLocation>
        <location evidence="1">Cytoplasm</location>
    </subcellularLocation>
</comment>
<dbReference type="STRING" id="1344416.A0A139A1F6"/>
<dbReference type="OrthoDB" id="2110130at2759"/>
<dbReference type="SMART" id="SM00298">
    <property type="entry name" value="CHROMO"/>
    <property type="match status" value="1"/>
</dbReference>
<accession>A0A139A1F6</accession>
<dbReference type="CDD" id="cd03221">
    <property type="entry name" value="ABCF_EF-3"/>
    <property type="match status" value="1"/>
</dbReference>
<dbReference type="InterPro" id="IPR047038">
    <property type="entry name" value="eEF3_chromodomain-like_sf"/>
</dbReference>
<keyword evidence="6" id="KW-0067">ATP-binding</keyword>
<dbReference type="InterPro" id="IPR027417">
    <property type="entry name" value="P-loop_NTPase"/>
</dbReference>
<dbReference type="SUPFAM" id="SSF52540">
    <property type="entry name" value="P-loop containing nucleoside triphosphate hydrolases"/>
    <property type="match status" value="2"/>
</dbReference>
<dbReference type="Gene3D" id="2.40.50.990">
    <property type="match status" value="1"/>
</dbReference>
<dbReference type="GO" id="GO:0016887">
    <property type="term" value="F:ATP hydrolysis activity"/>
    <property type="evidence" value="ECO:0007669"/>
    <property type="project" value="InterPro"/>
</dbReference>
<evidence type="ECO:0000256" key="3">
    <source>
        <dbReference type="ARBA" id="ARBA00022490"/>
    </source>
</evidence>
<dbReference type="PANTHER" id="PTHR19211:SF14">
    <property type="entry name" value="ATP-BINDING CASSETTE SUB-FAMILY F MEMBER 1"/>
    <property type="match status" value="1"/>
</dbReference>
<feature type="region of interest" description="Disordered" evidence="7">
    <location>
        <begin position="331"/>
        <end position="354"/>
    </location>
</feature>
<dbReference type="InterPro" id="IPR003439">
    <property type="entry name" value="ABC_transporter-like_ATP-bd"/>
</dbReference>
<dbReference type="FunFam" id="3.40.50.300:FF:000193">
    <property type="entry name" value="Probable Elongation factor 3"/>
    <property type="match status" value="1"/>
</dbReference>
<evidence type="ECO:0008006" key="12">
    <source>
        <dbReference type="Google" id="ProtNLM"/>
    </source>
</evidence>
<dbReference type="Pfam" id="PF24984">
    <property type="entry name" value="HEAT_EF3_GNC1"/>
    <property type="match status" value="1"/>
</dbReference>
<name>A0A139A1F6_GONPJ</name>
<evidence type="ECO:0000259" key="8">
    <source>
        <dbReference type="PROSITE" id="PS50013"/>
    </source>
</evidence>
<dbReference type="OMA" id="EDHRKFG"/>
<feature type="domain" description="Chromo" evidence="8">
    <location>
        <begin position="830"/>
        <end position="879"/>
    </location>
</feature>
<evidence type="ECO:0000259" key="9">
    <source>
        <dbReference type="PROSITE" id="PS50893"/>
    </source>
</evidence>
<keyword evidence="3" id="KW-0963">Cytoplasm</keyword>
<dbReference type="PROSITE" id="PS00211">
    <property type="entry name" value="ABC_TRANSPORTER_1"/>
    <property type="match status" value="1"/>
</dbReference>
<dbReference type="Gene3D" id="1.25.10.10">
    <property type="entry name" value="Leucine-rich Repeat Variant"/>
    <property type="match status" value="1"/>
</dbReference>
<evidence type="ECO:0000256" key="4">
    <source>
        <dbReference type="ARBA" id="ARBA00022737"/>
    </source>
</evidence>
<dbReference type="InterPro" id="IPR016024">
    <property type="entry name" value="ARM-type_fold"/>
</dbReference>
<dbReference type="SUPFAM" id="SSF48371">
    <property type="entry name" value="ARM repeat"/>
    <property type="match status" value="1"/>
</dbReference>
<sequence>MDDVTSLLSRLSLSQSSVAALDASGDIVKAAKRDVAVLLPVVAELERQARNKKIARERENAMVALLAILKDVGQPALPFTLPLLPLLLDMYSDKSKQIADGALAATKQLILLTLPQTTATILPLLYEIIRSPSYKAPSKLVALQLLARLAKTAPNQVAARLPDLIENVQHPLHEIDQKVSKEAVKTMTALCSVVGNQDIQPHIETLVSCMQHPGELPAAIEKLAMTTFVAEVTAPALAIMVPLLTRALNERSASLLRPTTIIVDNLFKLVRNPDEAAPFLPLIAPGVDRVVETAAFPEIRALGTAAQATIRKIKADAAATGGGGAAANGIANGDANGDAETNGHHHDAHGPPLPAPAEIKSTILTLLASNPDIAALSDSSKAALDVTLGLVSAHAYELLSTGIFNKKDWTHAMAPFVAPYVPSAGSGETVAVDVWKHYDDIDRNSRPPDYQDDDADGELLCDIDFSLAYGTMLLLNNTKLKLRRGRRYGLCGPNGAGKSTLMRSIAGGKVEGFPTQDQVRTVFVQHKLQGDEGEKNVVDFIAEDPLMKKVKRDHIIAELEKSGFDEEQRTKTVGGLSGGWKMKLELCRAMLSKADLLLLDEPTNHLDVASIAFLESWLLSQPHMTVLVVSHDAGFLEHVTTDILHYERNKKLKHYRGNIAEFVKQRPEAKTYYTLSNSNVEFKFPPPGFLTGVRSQTRSILRMTNCSFTYPGASKKQLENVTVALSLSSRVAIIGPNGAGKSTLVKVLTGELVPQEGEVNKHPNLRIGYIAQHSLHHVNRHLTDTPLKYMLWRFGNGDDKEVLEKQSRKLSVEERELMETPLEVRPGDLRKIESLVGRSKQKKSFQYEIKWVGLEDKDNTWVTRERLVERGFTKLVQSFDDFVAAREGLGYRELTTPALRQHFEDVGLPGDIAQYNKIGSLSDGQKVKVVIAAALWANPQILIMDEPTNYLDRDSLGGLAVAIRHWTGAVLMISHNTEFVSALCPETWLVENGRIQTKGKSAVDDSAFEDGSGSDSIEQLKTAVEKRGPKKKRLTRNELKEREVRRRLRHIQWLASGKMGEKPEDTDSD</sequence>
<keyword evidence="4" id="KW-0677">Repeat</keyword>
<comment type="similarity">
    <text evidence="2">Belongs to the ABC transporter superfamily. ABCF family. EF3 subfamily.</text>
</comment>
<dbReference type="InterPro" id="IPR050611">
    <property type="entry name" value="ABCF"/>
</dbReference>
<dbReference type="CDD" id="cd18626">
    <property type="entry name" value="CD_eEF3"/>
    <property type="match status" value="1"/>
</dbReference>
<dbReference type="EMBL" id="KQ965820">
    <property type="protein sequence ID" value="KXS10571.1"/>
    <property type="molecule type" value="Genomic_DNA"/>
</dbReference>
<keyword evidence="11" id="KW-1185">Reference proteome</keyword>
<evidence type="ECO:0000256" key="2">
    <source>
        <dbReference type="ARBA" id="ARBA00011054"/>
    </source>
</evidence>
<dbReference type="InterPro" id="IPR011989">
    <property type="entry name" value="ARM-like"/>
</dbReference>
<evidence type="ECO:0000256" key="1">
    <source>
        <dbReference type="ARBA" id="ARBA00004496"/>
    </source>
</evidence>
<dbReference type="Pfam" id="PF24987">
    <property type="entry name" value="HEAT_EF3_N"/>
    <property type="match status" value="1"/>
</dbReference>
<evidence type="ECO:0000313" key="11">
    <source>
        <dbReference type="Proteomes" id="UP000070544"/>
    </source>
</evidence>
<dbReference type="GO" id="GO:0005737">
    <property type="term" value="C:cytoplasm"/>
    <property type="evidence" value="ECO:0007669"/>
    <property type="project" value="UniProtKB-SubCell"/>
</dbReference>
<dbReference type="Pfam" id="PF00005">
    <property type="entry name" value="ABC_tran"/>
    <property type="match status" value="2"/>
</dbReference>
<dbReference type="Proteomes" id="UP000070544">
    <property type="component" value="Unassembled WGS sequence"/>
</dbReference>
<keyword evidence="5" id="KW-0547">Nucleotide-binding</keyword>
<protein>
    <recommendedName>
        <fullName evidence="12">P-loop containing nucleoside triphosphate hydrolase protein</fullName>
    </recommendedName>
</protein>